<dbReference type="InterPro" id="IPR027417">
    <property type="entry name" value="P-loop_NTPase"/>
</dbReference>
<keyword evidence="1" id="KW-0547">Nucleotide-binding</keyword>
<evidence type="ECO:0000313" key="2">
    <source>
        <dbReference type="EMBL" id="ORY98706.1"/>
    </source>
</evidence>
<dbReference type="AlphaFoldDB" id="A0A1X2HJD2"/>
<dbReference type="SMART" id="SM00173">
    <property type="entry name" value="RAS"/>
    <property type="match status" value="1"/>
</dbReference>
<dbReference type="CDD" id="cd00154">
    <property type="entry name" value="Rab"/>
    <property type="match status" value="1"/>
</dbReference>
<dbReference type="PROSITE" id="PS51417">
    <property type="entry name" value="ARF"/>
    <property type="match status" value="1"/>
</dbReference>
<organism evidence="2 3">
    <name type="scientific">Syncephalastrum racemosum</name>
    <name type="common">Filamentous fungus</name>
    <dbReference type="NCBI Taxonomy" id="13706"/>
    <lineage>
        <taxon>Eukaryota</taxon>
        <taxon>Fungi</taxon>
        <taxon>Fungi incertae sedis</taxon>
        <taxon>Mucoromycota</taxon>
        <taxon>Mucoromycotina</taxon>
        <taxon>Mucoromycetes</taxon>
        <taxon>Mucorales</taxon>
        <taxon>Syncephalastraceae</taxon>
        <taxon>Syncephalastrum</taxon>
    </lineage>
</organism>
<dbReference type="Pfam" id="PF00071">
    <property type="entry name" value="Ras"/>
    <property type="match status" value="1"/>
</dbReference>
<accession>A0A1X2HJD2</accession>
<proteinExistence type="predicted"/>
<dbReference type="SMART" id="SM00176">
    <property type="entry name" value="RAN"/>
    <property type="match status" value="1"/>
</dbReference>
<dbReference type="InterPro" id="IPR005225">
    <property type="entry name" value="Small_GTP-bd"/>
</dbReference>
<name>A0A1X2HJD2_SYNRA</name>
<dbReference type="Gene3D" id="3.40.50.300">
    <property type="entry name" value="P-loop containing nucleotide triphosphate hydrolases"/>
    <property type="match status" value="1"/>
</dbReference>
<dbReference type="Proteomes" id="UP000242180">
    <property type="component" value="Unassembled WGS sequence"/>
</dbReference>
<evidence type="ECO:0000313" key="3">
    <source>
        <dbReference type="Proteomes" id="UP000242180"/>
    </source>
</evidence>
<dbReference type="PROSITE" id="PS51419">
    <property type="entry name" value="RAB"/>
    <property type="match status" value="1"/>
</dbReference>
<comment type="caution">
    <text evidence="2">The sequence shown here is derived from an EMBL/GenBank/DDBJ whole genome shotgun (WGS) entry which is preliminary data.</text>
</comment>
<dbReference type="SMART" id="SM00175">
    <property type="entry name" value="RAB"/>
    <property type="match status" value="1"/>
</dbReference>
<reference evidence="2 3" key="1">
    <citation type="submission" date="2016-07" db="EMBL/GenBank/DDBJ databases">
        <title>Pervasive Adenine N6-methylation of Active Genes in Fungi.</title>
        <authorList>
            <consortium name="DOE Joint Genome Institute"/>
            <person name="Mondo S.J."/>
            <person name="Dannebaum R.O."/>
            <person name="Kuo R.C."/>
            <person name="Labutti K."/>
            <person name="Haridas S."/>
            <person name="Kuo A."/>
            <person name="Salamov A."/>
            <person name="Ahrendt S.R."/>
            <person name="Lipzen A."/>
            <person name="Sullivan W."/>
            <person name="Andreopoulos W.B."/>
            <person name="Clum A."/>
            <person name="Lindquist E."/>
            <person name="Daum C."/>
            <person name="Ramamoorthy G.K."/>
            <person name="Gryganskyi A."/>
            <person name="Culley D."/>
            <person name="Magnuson J.K."/>
            <person name="James T.Y."/>
            <person name="O'Malley M.A."/>
            <person name="Stajich J.E."/>
            <person name="Spatafora J.W."/>
            <person name="Visel A."/>
            <person name="Grigoriev I.V."/>
        </authorList>
    </citation>
    <scope>NUCLEOTIDE SEQUENCE [LARGE SCALE GENOMIC DNA]</scope>
    <source>
        <strain evidence="2 3">NRRL 2496</strain>
    </source>
</reference>
<dbReference type="SUPFAM" id="SSF52540">
    <property type="entry name" value="P-loop containing nucleoside triphosphate hydrolases"/>
    <property type="match status" value="1"/>
</dbReference>
<keyword evidence="3" id="KW-1185">Reference proteome</keyword>
<gene>
    <name evidence="2" type="ORF">BCR43DRAFT_454944</name>
</gene>
<dbReference type="STRING" id="13706.A0A1X2HJD2"/>
<dbReference type="SMART" id="SM00174">
    <property type="entry name" value="RHO"/>
    <property type="match status" value="1"/>
</dbReference>
<dbReference type="PRINTS" id="PR00449">
    <property type="entry name" value="RASTRNSFRMNG"/>
</dbReference>
<evidence type="ECO:0000256" key="1">
    <source>
        <dbReference type="ARBA" id="ARBA00022741"/>
    </source>
</evidence>
<dbReference type="NCBIfam" id="TIGR00231">
    <property type="entry name" value="small_GTP"/>
    <property type="match status" value="1"/>
</dbReference>
<dbReference type="InterPro" id="IPR001806">
    <property type="entry name" value="Small_GTPase"/>
</dbReference>
<dbReference type="PROSITE" id="PS51421">
    <property type="entry name" value="RAS"/>
    <property type="match status" value="1"/>
</dbReference>
<protein>
    <submittedName>
        <fullName evidence="2">Ras-like GTP-binding protein RYL2</fullName>
    </submittedName>
</protein>
<dbReference type="FunFam" id="3.40.50.300:FF:000808">
    <property type="entry name" value="Small GTP-binding protein, putative"/>
    <property type="match status" value="1"/>
</dbReference>
<dbReference type="InParanoid" id="A0A1X2HJD2"/>
<dbReference type="PROSITE" id="PS51420">
    <property type="entry name" value="RHO"/>
    <property type="match status" value="1"/>
</dbReference>
<dbReference type="GO" id="GO:0003924">
    <property type="term" value="F:GTPase activity"/>
    <property type="evidence" value="ECO:0007669"/>
    <property type="project" value="InterPro"/>
</dbReference>
<dbReference type="OMA" id="TCHEISA"/>
<dbReference type="PANTHER" id="PTHR47978">
    <property type="match status" value="1"/>
</dbReference>
<dbReference type="OrthoDB" id="26525at2759"/>
<dbReference type="GO" id="GO:0005525">
    <property type="term" value="F:GTP binding"/>
    <property type="evidence" value="ECO:0007669"/>
    <property type="project" value="InterPro"/>
</dbReference>
<sequence length="211" mass="23825">MYAHQNNVGERLEAKVVILGSTGVGKTSVVVRYVQKSFSQSSTSTIGASFMTKKLTVDDCQVRLQIWDTAGQERFRAMAPMYYRGAHAAILVYDITSEESFTDMNAWVEELKKNMDDDLVIFIVGNKLDLAADQREVPIEKTEDYAMRVLDGNCDVYEVSAKEDDGEIEDLFLHLTQTLVSRAFGREPPPRRLQSICVMEEEQPFSRSSCC</sequence>
<dbReference type="EMBL" id="MCGN01000003">
    <property type="protein sequence ID" value="ORY98706.1"/>
    <property type="molecule type" value="Genomic_DNA"/>
</dbReference>